<dbReference type="Gene3D" id="2.40.160.130">
    <property type="entry name" value="Capsule assembly protein Wzi"/>
    <property type="match status" value="1"/>
</dbReference>
<dbReference type="EMBL" id="CAJRAF010000002">
    <property type="protein sequence ID" value="CAG5006536.1"/>
    <property type="molecule type" value="Genomic_DNA"/>
</dbReference>
<feature type="signal peptide" evidence="1">
    <location>
        <begin position="1"/>
        <end position="20"/>
    </location>
</feature>
<evidence type="ECO:0000313" key="2">
    <source>
        <dbReference type="EMBL" id="CAG5006536.1"/>
    </source>
</evidence>
<evidence type="ECO:0000313" key="3">
    <source>
        <dbReference type="Proteomes" id="UP000680038"/>
    </source>
</evidence>
<name>A0A916JE73_9BACT</name>
<proteinExistence type="predicted"/>
<keyword evidence="3" id="KW-1185">Reference proteome</keyword>
<keyword evidence="1" id="KW-0732">Signal</keyword>
<comment type="caution">
    <text evidence="2">The sequence shown here is derived from an EMBL/GenBank/DDBJ whole genome shotgun (WGS) entry which is preliminary data.</text>
</comment>
<accession>A0A916JE73</accession>
<organism evidence="2 3">
    <name type="scientific">Dyadobacter helix</name>
    <dbReference type="NCBI Taxonomy" id="2822344"/>
    <lineage>
        <taxon>Bacteria</taxon>
        <taxon>Pseudomonadati</taxon>
        <taxon>Bacteroidota</taxon>
        <taxon>Cytophagia</taxon>
        <taxon>Cytophagales</taxon>
        <taxon>Spirosomataceae</taxon>
        <taxon>Dyadobacter</taxon>
    </lineage>
</organism>
<reference evidence="2" key="1">
    <citation type="submission" date="2021-04" db="EMBL/GenBank/DDBJ databases">
        <authorList>
            <person name="Rodrigo-Torres L."/>
            <person name="Arahal R. D."/>
            <person name="Lucena T."/>
        </authorList>
    </citation>
    <scope>NUCLEOTIDE SEQUENCE</scope>
    <source>
        <strain evidence="2">CECT 9275</strain>
    </source>
</reference>
<feature type="chain" id="PRO_5038123180" description="Capsule assembly protein Wzi" evidence="1">
    <location>
        <begin position="21"/>
        <end position="471"/>
    </location>
</feature>
<dbReference type="AlphaFoldDB" id="A0A916JE73"/>
<protein>
    <recommendedName>
        <fullName evidence="4">Capsule assembly protein Wzi</fullName>
    </recommendedName>
</protein>
<evidence type="ECO:0000256" key="1">
    <source>
        <dbReference type="SAM" id="SignalP"/>
    </source>
</evidence>
<evidence type="ECO:0008006" key="4">
    <source>
        <dbReference type="Google" id="ProtNLM"/>
    </source>
</evidence>
<dbReference type="InterPro" id="IPR038636">
    <property type="entry name" value="Wzi_sf"/>
</dbReference>
<gene>
    <name evidence="2" type="ORF">DYBT9275_03840</name>
</gene>
<sequence>MQYRLLVVFLIIIYSASAQDSTYTFSVDLSPAGSTKVIPFWMRSNQFGSVPNSGSYISGKVAVYKRFHPGDPRFFQWAAGSEVIANLAKSKNLFFTDLFVSGRAGPVELSLGQRKETGGLGGDSLLTSGPIAMSGNSRPFPKMQLCTPNYVTLVPEFELLAIKFSYSDGLLGPAGIGYGNVSAVKNIYLHKKSFYLRIGKPENRLHLLGGFNHQAIWGGEDKIFSGGLSPKVAYKYVVFGKSWSGSRVGNHFGTIDLAAEWKGKIWDIFLYRQSIYEDGSLINLSNIADGLNGLQIRKAAEKSRGFSLSTLLFELLYTKNQGGSVFNFNTSTFGRDNYFNHYVYNQGWSYRGESLGTPLIGPQNFTKEALQTKNSKTFTVNNRIIAFHAGLRGTFHTLNFLFKSTYSINFGTYDNPFQKQVSQTSFLLGLEKRIPFLNGCLINLGIASDLGDLYPKSFASIIGLKKTGFLN</sequence>
<dbReference type="Proteomes" id="UP000680038">
    <property type="component" value="Unassembled WGS sequence"/>
</dbReference>